<dbReference type="OrthoDB" id="5863283at2759"/>
<protein>
    <submittedName>
        <fullName evidence="3">28S ribosomal protein S24, mitochondrial</fullName>
    </submittedName>
</protein>
<accession>A0A0R3PEI3</accession>
<dbReference type="WBParaSite" id="ACOC_0000248601-mRNA-1">
    <property type="protein sequence ID" value="ACOC_0000248601-mRNA-1"/>
    <property type="gene ID" value="ACOC_0000248601"/>
</dbReference>
<dbReference type="Proteomes" id="UP000267027">
    <property type="component" value="Unassembled WGS sequence"/>
</dbReference>
<dbReference type="EMBL" id="UYYA01000510">
    <property type="protein sequence ID" value="VDM54072.1"/>
    <property type="molecule type" value="Genomic_DNA"/>
</dbReference>
<organism evidence="3">
    <name type="scientific">Angiostrongylus costaricensis</name>
    <name type="common">Nematode worm</name>
    <dbReference type="NCBI Taxonomy" id="334426"/>
    <lineage>
        <taxon>Eukaryota</taxon>
        <taxon>Metazoa</taxon>
        <taxon>Ecdysozoa</taxon>
        <taxon>Nematoda</taxon>
        <taxon>Chromadorea</taxon>
        <taxon>Rhabditida</taxon>
        <taxon>Rhabditina</taxon>
        <taxon>Rhabditomorpha</taxon>
        <taxon>Strongyloidea</taxon>
        <taxon>Metastrongylidae</taxon>
        <taxon>Angiostrongylus</taxon>
    </lineage>
</organism>
<dbReference type="AlphaFoldDB" id="A0A0R3PEI3"/>
<gene>
    <name evidence="1" type="ORF">ACOC_LOCUS2487</name>
</gene>
<reference evidence="1 2" key="2">
    <citation type="submission" date="2018-11" db="EMBL/GenBank/DDBJ databases">
        <authorList>
            <consortium name="Pathogen Informatics"/>
        </authorList>
    </citation>
    <scope>NUCLEOTIDE SEQUENCE [LARGE SCALE GENOMIC DNA]</scope>
    <source>
        <strain evidence="1 2">Costa Rica</strain>
    </source>
</reference>
<keyword evidence="2" id="KW-1185">Reference proteome</keyword>
<reference evidence="3" key="1">
    <citation type="submission" date="2017-02" db="UniProtKB">
        <authorList>
            <consortium name="WormBaseParasite"/>
        </authorList>
    </citation>
    <scope>IDENTIFICATION</scope>
</reference>
<evidence type="ECO:0000313" key="2">
    <source>
        <dbReference type="Proteomes" id="UP000267027"/>
    </source>
</evidence>
<proteinExistence type="predicted"/>
<name>A0A0R3PEI3_ANGCS</name>
<evidence type="ECO:0000313" key="3">
    <source>
        <dbReference type="WBParaSite" id="ACOC_0000248601-mRNA-1"/>
    </source>
</evidence>
<sequence length="143" mass="16575">MAHQAFHLSGIGKLVRLVWKMSSTGSIHRLATANHYKDQIGIQSPSTILNEAEYRVYKHLVAIKLQNAKTFFTKMTIICVDNPLCPMSPGREVLDFSFDPSLPSTRLFRRTHNKVSAYQVCLRYNRDWLKDLLNLTVHMRMHF</sequence>
<evidence type="ECO:0000313" key="1">
    <source>
        <dbReference type="EMBL" id="VDM54072.1"/>
    </source>
</evidence>